<reference evidence="1 2" key="1">
    <citation type="journal article" date="2009" name="PLoS Genet.">
        <title>The genome of Nectria haematococca: contribution of supernumerary chromosomes to gene expansion.</title>
        <authorList>
            <person name="Coleman J.J."/>
            <person name="Rounsley S.D."/>
            <person name="Rodriguez-Carres M."/>
            <person name="Kuo A."/>
            <person name="Wasmann C.C."/>
            <person name="Grimwood J."/>
            <person name="Schmutz J."/>
            <person name="Taga M."/>
            <person name="White G.J."/>
            <person name="Zhou S."/>
            <person name="Schwartz D.C."/>
            <person name="Freitag M."/>
            <person name="Ma L.J."/>
            <person name="Danchin E.G."/>
            <person name="Henrissat B."/>
            <person name="Coutinho P.M."/>
            <person name="Nelson D.R."/>
            <person name="Straney D."/>
            <person name="Napoli C.A."/>
            <person name="Barker B.M."/>
            <person name="Gribskov M."/>
            <person name="Rep M."/>
            <person name="Kroken S."/>
            <person name="Molnar I."/>
            <person name="Rensing C."/>
            <person name="Kennell J.C."/>
            <person name="Zamora J."/>
            <person name="Farman M.L."/>
            <person name="Selker E.U."/>
            <person name="Salamov A."/>
            <person name="Shapiro H."/>
            <person name="Pangilinan J."/>
            <person name="Lindquist E."/>
            <person name="Lamers C."/>
            <person name="Grigoriev I.V."/>
            <person name="Geiser D.M."/>
            <person name="Covert S.F."/>
            <person name="Temporini E."/>
            <person name="Vanetten H.D."/>
        </authorList>
    </citation>
    <scope>NUCLEOTIDE SEQUENCE [LARGE SCALE GENOMIC DNA]</scope>
    <source>
        <strain evidence="2">ATCC MYA-4622 / CBS 123669 / FGSC 9596 / NRRL 45880 / 77-13-4</strain>
    </source>
</reference>
<sequence length="253" mass="28383">MPPELGPSVHETLSDFEQSNIILVEWETPLLRRLGYPLAPKPDLVFLVPDEQLQVANDIAKARGLLNDNHPPSYLSELAGQGFRYVYGNPKRLLMLAPLSWTGIKKEELMAVAPSARQPSYTTWTVPLPVFCVAYLRIIMQESAGSRVRVMAIADLSSVIAYSMFDMGYEGDCMLGPEDVIDEGIEIQRHVEEDMAANKDALDMQNALNSIREWHFTEDAEWARGTLIQLVSGTLRYEDLPSNGRQGVMDEDE</sequence>
<proteinExistence type="predicted"/>
<dbReference type="OrthoDB" id="4202165at2759"/>
<evidence type="ECO:0000313" key="2">
    <source>
        <dbReference type="Proteomes" id="UP000005206"/>
    </source>
</evidence>
<organism evidence="1 2">
    <name type="scientific">Fusarium vanettenii (strain ATCC MYA-4622 / CBS 123669 / FGSC 9596 / NRRL 45880 / 77-13-4)</name>
    <name type="common">Fusarium solani subsp. pisi</name>
    <dbReference type="NCBI Taxonomy" id="660122"/>
    <lineage>
        <taxon>Eukaryota</taxon>
        <taxon>Fungi</taxon>
        <taxon>Dikarya</taxon>
        <taxon>Ascomycota</taxon>
        <taxon>Pezizomycotina</taxon>
        <taxon>Sordariomycetes</taxon>
        <taxon>Hypocreomycetidae</taxon>
        <taxon>Hypocreales</taxon>
        <taxon>Nectriaceae</taxon>
        <taxon>Fusarium</taxon>
        <taxon>Fusarium solani species complex</taxon>
        <taxon>Fusarium vanettenii</taxon>
    </lineage>
</organism>
<dbReference type="HOGENOM" id="CLU_1111482_0_0_1"/>
<dbReference type="RefSeq" id="XP_003040250.1">
    <property type="nucleotide sequence ID" value="XM_003040204.1"/>
</dbReference>
<dbReference type="AlphaFoldDB" id="C7ZN74"/>
<dbReference type="eggNOG" id="ENOG502SX93">
    <property type="taxonomic scope" value="Eukaryota"/>
</dbReference>
<dbReference type="Proteomes" id="UP000005206">
    <property type="component" value="Chromosome 17"/>
</dbReference>
<dbReference type="InParanoid" id="C7ZN74"/>
<accession>C7ZN74</accession>
<gene>
    <name evidence="1" type="ORF">NECHADRAFT_88832</name>
</gene>
<protein>
    <submittedName>
        <fullName evidence="1">Uncharacterized protein</fullName>
    </submittedName>
</protein>
<evidence type="ECO:0000313" key="1">
    <source>
        <dbReference type="EMBL" id="EEU34537.1"/>
    </source>
</evidence>
<dbReference type="OMA" id="TLVEWET"/>
<dbReference type="GeneID" id="9678072"/>
<dbReference type="KEGG" id="nhe:NECHADRAFT_88832"/>
<dbReference type="EMBL" id="GG698963">
    <property type="protein sequence ID" value="EEU34537.1"/>
    <property type="molecule type" value="Genomic_DNA"/>
</dbReference>
<dbReference type="VEuPathDB" id="FungiDB:NECHADRAFT_88832"/>
<keyword evidence="2" id="KW-1185">Reference proteome</keyword>
<name>C7ZN74_FUSV7</name>